<dbReference type="SMART" id="SM00791">
    <property type="entry name" value="Agglutinin"/>
    <property type="match status" value="1"/>
</dbReference>
<feature type="domain" description="Agglutinin" evidence="1">
    <location>
        <begin position="153"/>
        <end position="286"/>
    </location>
</feature>
<name>A0A8J5W5J3_ZIZPA</name>
<proteinExistence type="predicted"/>
<dbReference type="InterPro" id="IPR053237">
    <property type="entry name" value="Natterin_C"/>
</dbReference>
<dbReference type="AlphaFoldDB" id="A0A8J5W5J3"/>
<keyword evidence="4" id="KW-1185">Reference proteome</keyword>
<dbReference type="OrthoDB" id="4948898at2759"/>
<dbReference type="InterPro" id="IPR004991">
    <property type="entry name" value="Aerolysin-like"/>
</dbReference>
<evidence type="ECO:0000313" key="4">
    <source>
        <dbReference type="Proteomes" id="UP000729402"/>
    </source>
</evidence>
<organism evidence="2 4">
    <name type="scientific">Zizania palustris</name>
    <name type="common">Northern wild rice</name>
    <dbReference type="NCBI Taxonomy" id="103762"/>
    <lineage>
        <taxon>Eukaryota</taxon>
        <taxon>Viridiplantae</taxon>
        <taxon>Streptophyta</taxon>
        <taxon>Embryophyta</taxon>
        <taxon>Tracheophyta</taxon>
        <taxon>Spermatophyta</taxon>
        <taxon>Magnoliopsida</taxon>
        <taxon>Liliopsida</taxon>
        <taxon>Poales</taxon>
        <taxon>Poaceae</taxon>
        <taxon>BOP clade</taxon>
        <taxon>Oryzoideae</taxon>
        <taxon>Oryzeae</taxon>
        <taxon>Zizaniinae</taxon>
        <taxon>Zizania</taxon>
    </lineage>
</organism>
<dbReference type="PANTHER" id="PTHR39244:SF5">
    <property type="entry name" value="NATTERIN-3-LIKE"/>
    <property type="match status" value="1"/>
</dbReference>
<dbReference type="EMBL" id="JAAALK010000194">
    <property type="protein sequence ID" value="KAG8081558.1"/>
    <property type="molecule type" value="Genomic_DNA"/>
</dbReference>
<dbReference type="PANTHER" id="PTHR39244">
    <property type="entry name" value="NATTERIN-4"/>
    <property type="match status" value="1"/>
</dbReference>
<evidence type="ECO:0000313" key="3">
    <source>
        <dbReference type="EMBL" id="KAG8090121.1"/>
    </source>
</evidence>
<dbReference type="Proteomes" id="UP000729402">
    <property type="component" value="Unassembled WGS sequence"/>
</dbReference>
<evidence type="ECO:0000259" key="1">
    <source>
        <dbReference type="SMART" id="SM00791"/>
    </source>
</evidence>
<evidence type="ECO:0000313" key="2">
    <source>
        <dbReference type="EMBL" id="KAG8081558.1"/>
    </source>
</evidence>
<reference evidence="2" key="2">
    <citation type="submission" date="2021-02" db="EMBL/GenBank/DDBJ databases">
        <authorList>
            <person name="Kimball J.A."/>
            <person name="Haas M.W."/>
            <person name="Macchietto M."/>
            <person name="Kono T."/>
            <person name="Duquette J."/>
            <person name="Shao M."/>
        </authorList>
    </citation>
    <scope>NUCLEOTIDE SEQUENCE</scope>
    <source>
        <tissue evidence="2">Fresh leaf tissue</tissue>
    </source>
</reference>
<gene>
    <name evidence="3" type="ORF">GUJ93_ZPchr0011g28450</name>
    <name evidence="2" type="ORF">GUJ93_ZPchr0173g47693</name>
</gene>
<sequence length="460" mass="52000">MSELPRCVAFRSEHNGSSYLRYVHGSDGKTFLEPSGHDCISPRTRFKVEPSKKHDGLVHIRCCYDNKYWVDVQQQEGDVGGWIICTAHEQDDDLVKPSCTLFKLHTTATENRPHSSVKFHLAQLGKHVSSSEETGEHNIILSAYTVLDLSEEKLLPKYLAIKGDNGLYLKAMLDGHNYLQFAANDIGDSTVVNTTTTNDDGTIRIKNNYFDRFWRRSPNWIWADSSDTSNSNVDTLFKVIKIDDYFTIKNLGNNYFCKRLTADGKDSCLNAATATITTEAKLILEEAVISRQIYNVDYDLSNSRIYGTTVLTLSSDYYENRGTESDTATLTLTYKETSSTMWDSTTSWKLGVNSTVKAGIPVIAETTVQVNEEFSGEYKWSSSLEKTIEQKNEYEVIVPPKKKVTVTLIASKGSCDVPFSYKQEDVMYDGRVVTYDMVDGIYTGSNCYDFQYDEKTEEDI</sequence>
<dbReference type="Pfam" id="PF07468">
    <property type="entry name" value="Agglutinin"/>
    <property type="match status" value="2"/>
</dbReference>
<reference evidence="2" key="1">
    <citation type="journal article" date="2021" name="bioRxiv">
        <title>Whole Genome Assembly and Annotation of Northern Wild Rice, Zizania palustris L., Supports a Whole Genome Duplication in the Zizania Genus.</title>
        <authorList>
            <person name="Haas M."/>
            <person name="Kono T."/>
            <person name="Macchietto M."/>
            <person name="Millas R."/>
            <person name="McGilp L."/>
            <person name="Shao M."/>
            <person name="Duquette J."/>
            <person name="Hirsch C.N."/>
            <person name="Kimball J."/>
        </authorList>
    </citation>
    <scope>NUCLEOTIDE SEQUENCE</scope>
    <source>
        <tissue evidence="2">Fresh leaf tissue</tissue>
    </source>
</reference>
<dbReference type="InterPro" id="IPR008998">
    <property type="entry name" value="Agglutinin"/>
</dbReference>
<accession>A0A8J5W5J3</accession>
<protein>
    <recommendedName>
        <fullName evidence="1">Agglutinin domain-containing protein</fullName>
    </recommendedName>
</protein>
<dbReference type="Pfam" id="PF03318">
    <property type="entry name" value="ETX_MTX2"/>
    <property type="match status" value="1"/>
</dbReference>
<dbReference type="CDD" id="cd20216">
    <property type="entry name" value="PFM_HFR-2-like"/>
    <property type="match status" value="1"/>
</dbReference>
<dbReference type="EMBL" id="JAAALK010000081">
    <property type="protein sequence ID" value="KAG8090121.1"/>
    <property type="molecule type" value="Genomic_DNA"/>
</dbReference>
<comment type="caution">
    <text evidence="2">The sequence shown here is derived from an EMBL/GenBank/DDBJ whole genome shotgun (WGS) entry which is preliminary data.</text>
</comment>